<dbReference type="PROSITE" id="PS51257">
    <property type="entry name" value="PROKAR_LIPOPROTEIN"/>
    <property type="match status" value="1"/>
</dbReference>
<evidence type="ECO:0000313" key="2">
    <source>
        <dbReference type="Proteomes" id="UP001597476"/>
    </source>
</evidence>
<proteinExistence type="predicted"/>
<dbReference type="SUPFAM" id="SSF101898">
    <property type="entry name" value="NHL repeat"/>
    <property type="match status" value="1"/>
</dbReference>
<gene>
    <name evidence="1" type="ORF">ACFSR8_12240</name>
</gene>
<evidence type="ECO:0000313" key="1">
    <source>
        <dbReference type="EMBL" id="MFD2726986.1"/>
    </source>
</evidence>
<dbReference type="Proteomes" id="UP001597476">
    <property type="component" value="Unassembled WGS sequence"/>
</dbReference>
<protein>
    <recommendedName>
        <fullName evidence="3">SdiA-regulated</fullName>
    </recommendedName>
</protein>
<sequence length="264" mass="29889">MNQIKTFIICAFVFTSCDTGKLKVLADLPSSLKECSAIETVARSRLLWTIEDSGNKNNIYGIDLKGKIMKDIDIKGSSNIDWEDLTSDKKGNIYIGDFGNNSRNRDDFTIYKVSDLSSDKTKGERISFTLPKSVKPKDFEAFFLWNDFFYLFSKDNKSSILFKVPNRVGKHTAIKISKLKEKYLKITSADISDDGKTVILLTHDKLWKITNFKSDDFFSGDIEALLFDHSSQKEGICFKDNSSIYITDEKTKGSGGNLYSFSLD</sequence>
<keyword evidence="2" id="KW-1185">Reference proteome</keyword>
<reference evidence="2" key="1">
    <citation type="journal article" date="2019" name="Int. J. Syst. Evol. Microbiol.">
        <title>The Global Catalogue of Microorganisms (GCM) 10K type strain sequencing project: providing services to taxonomists for standard genome sequencing and annotation.</title>
        <authorList>
            <consortium name="The Broad Institute Genomics Platform"/>
            <consortium name="The Broad Institute Genome Sequencing Center for Infectious Disease"/>
            <person name="Wu L."/>
            <person name="Ma J."/>
        </authorList>
    </citation>
    <scope>NUCLEOTIDE SEQUENCE [LARGE SCALE GENOMIC DNA]</scope>
    <source>
        <strain evidence="2">KCTC 42398</strain>
    </source>
</reference>
<comment type="caution">
    <text evidence="1">The sequence shown here is derived from an EMBL/GenBank/DDBJ whole genome shotgun (WGS) entry which is preliminary data.</text>
</comment>
<dbReference type="RefSeq" id="WP_380292430.1">
    <property type="nucleotide sequence ID" value="NZ_JBHULY010000026.1"/>
</dbReference>
<evidence type="ECO:0008006" key="3">
    <source>
        <dbReference type="Google" id="ProtNLM"/>
    </source>
</evidence>
<accession>A0ABW5TCF0</accession>
<dbReference type="EMBL" id="JBHULY010000026">
    <property type="protein sequence ID" value="MFD2726986.1"/>
    <property type="molecule type" value="Genomic_DNA"/>
</dbReference>
<name>A0ABW5TCF0_9FLAO</name>
<organism evidence="1 2">
    <name type="scientific">Hyunsoonleella rubra</name>
    <dbReference type="NCBI Taxonomy" id="1737062"/>
    <lineage>
        <taxon>Bacteria</taxon>
        <taxon>Pseudomonadati</taxon>
        <taxon>Bacteroidota</taxon>
        <taxon>Flavobacteriia</taxon>
        <taxon>Flavobacteriales</taxon>
        <taxon>Flavobacteriaceae</taxon>
    </lineage>
</organism>